<dbReference type="InterPro" id="IPR036873">
    <property type="entry name" value="Rhodanese-like_dom_sf"/>
</dbReference>
<organism evidence="3 4">
    <name type="scientific">Shouchella lehensis G1</name>
    <dbReference type="NCBI Taxonomy" id="1246626"/>
    <lineage>
        <taxon>Bacteria</taxon>
        <taxon>Bacillati</taxon>
        <taxon>Bacillota</taxon>
        <taxon>Bacilli</taxon>
        <taxon>Bacillales</taxon>
        <taxon>Bacillaceae</taxon>
        <taxon>Shouchella</taxon>
    </lineage>
</organism>
<protein>
    <submittedName>
        <fullName evidence="3">Rhodanese-like protein</fullName>
    </submittedName>
</protein>
<dbReference type="KEGG" id="ble:BleG1_2471"/>
<dbReference type="HOGENOM" id="CLU_089574_1_3_9"/>
<gene>
    <name evidence="3" type="ORF">BleG1_2471</name>
</gene>
<dbReference type="RefSeq" id="WP_038481316.1">
    <property type="nucleotide sequence ID" value="NZ_CP003923.1"/>
</dbReference>
<proteinExistence type="predicted"/>
<dbReference type="SMART" id="SM00450">
    <property type="entry name" value="RHOD"/>
    <property type="match status" value="1"/>
</dbReference>
<dbReference type="Proteomes" id="UP000027142">
    <property type="component" value="Chromosome"/>
</dbReference>
<dbReference type="PANTHER" id="PTHR43031:SF18">
    <property type="entry name" value="RHODANESE-RELATED SULFURTRANSFERASES"/>
    <property type="match status" value="1"/>
</dbReference>
<dbReference type="STRING" id="1246626.BleG1_2471"/>
<keyword evidence="1" id="KW-1133">Transmembrane helix</keyword>
<keyword evidence="1" id="KW-0472">Membrane</keyword>
<dbReference type="SUPFAM" id="SSF52821">
    <property type="entry name" value="Rhodanese/Cell cycle control phosphatase"/>
    <property type="match status" value="1"/>
</dbReference>
<dbReference type="PANTHER" id="PTHR43031">
    <property type="entry name" value="FAD-DEPENDENT OXIDOREDUCTASE"/>
    <property type="match status" value="1"/>
</dbReference>
<dbReference type="EMBL" id="CP003923">
    <property type="protein sequence ID" value="AIC95047.1"/>
    <property type="molecule type" value="Genomic_DNA"/>
</dbReference>
<evidence type="ECO:0000313" key="4">
    <source>
        <dbReference type="Proteomes" id="UP000027142"/>
    </source>
</evidence>
<reference evidence="3 4" key="1">
    <citation type="journal article" date="2014" name="Gene">
        <title>A comparative genomic analysis of the alkalitolerant soil bacterium Bacillus lehensis G1.</title>
        <authorList>
            <person name="Noor Y.M."/>
            <person name="Samsulrizal N.H."/>
            <person name="Jema'on N.A."/>
            <person name="Low K.O."/>
            <person name="Ramli A.N."/>
            <person name="Alias N.I."/>
            <person name="Damis S.I."/>
            <person name="Fuzi S.F."/>
            <person name="Isa M.N."/>
            <person name="Murad A.M."/>
            <person name="Raih M.F."/>
            <person name="Bakar F.D."/>
            <person name="Najimudin N."/>
            <person name="Mahadi N.M."/>
            <person name="Illias R.M."/>
        </authorList>
    </citation>
    <scope>NUCLEOTIDE SEQUENCE [LARGE SCALE GENOMIC DNA]</scope>
    <source>
        <strain evidence="3 4">G1</strain>
    </source>
</reference>
<dbReference type="Pfam" id="PF00581">
    <property type="entry name" value="Rhodanese"/>
    <property type="match status" value="1"/>
</dbReference>
<sequence>MELQTIILIVLTVALLTFTVVRLRTPNYLKTLSQDEFIKGYRKAQLIDVRETREFEGGHILGARNIPMSQLRQRQNEIRKDQPVYIYCQSGARSKQAAKLIKKKRGAEDISHLKGGFRKWTGKVKKKK</sequence>
<dbReference type="PROSITE" id="PS50206">
    <property type="entry name" value="RHODANESE_3"/>
    <property type="match status" value="1"/>
</dbReference>
<name>A0A060LXW6_9BACI</name>
<dbReference type="InterPro" id="IPR001763">
    <property type="entry name" value="Rhodanese-like_dom"/>
</dbReference>
<accession>A0A060LXW6</accession>
<evidence type="ECO:0000259" key="2">
    <source>
        <dbReference type="PROSITE" id="PS50206"/>
    </source>
</evidence>
<dbReference type="OrthoDB" id="9808735at2"/>
<keyword evidence="4" id="KW-1185">Reference proteome</keyword>
<keyword evidence="1" id="KW-0812">Transmembrane</keyword>
<feature type="domain" description="Rhodanese" evidence="2">
    <location>
        <begin position="40"/>
        <end position="125"/>
    </location>
</feature>
<dbReference type="AlphaFoldDB" id="A0A060LXW6"/>
<evidence type="ECO:0000313" key="3">
    <source>
        <dbReference type="EMBL" id="AIC95047.1"/>
    </source>
</evidence>
<dbReference type="Gene3D" id="3.40.250.10">
    <property type="entry name" value="Rhodanese-like domain"/>
    <property type="match status" value="1"/>
</dbReference>
<dbReference type="InterPro" id="IPR050229">
    <property type="entry name" value="GlpE_sulfurtransferase"/>
</dbReference>
<evidence type="ECO:0000256" key="1">
    <source>
        <dbReference type="SAM" id="Phobius"/>
    </source>
</evidence>
<dbReference type="PATRIC" id="fig|1246626.3.peg.2469"/>
<dbReference type="CDD" id="cd00158">
    <property type="entry name" value="RHOD"/>
    <property type="match status" value="1"/>
</dbReference>
<dbReference type="eggNOG" id="COG0607">
    <property type="taxonomic scope" value="Bacteria"/>
</dbReference>
<feature type="transmembrane region" description="Helical" evidence="1">
    <location>
        <begin position="6"/>
        <end position="23"/>
    </location>
</feature>